<reference evidence="1 2" key="1">
    <citation type="submission" date="2018-10" db="EMBL/GenBank/DDBJ databases">
        <title>Genome assembly for a Yunnan-Guizhou Plateau 3E fish, Anabarilius grahami (Regan), and its evolutionary and genetic applications.</title>
        <authorList>
            <person name="Jiang W."/>
        </authorList>
    </citation>
    <scope>NUCLEOTIDE SEQUENCE [LARGE SCALE GENOMIC DNA]</scope>
    <source>
        <strain evidence="1">AG-KIZ</strain>
        <tissue evidence="1">Muscle</tissue>
    </source>
</reference>
<accession>A0A3N0Y9S1</accession>
<dbReference type="OrthoDB" id="8886114at2759"/>
<sequence length="313" mass="35025">MALFYTRCLQDLPRLTINDVDRLVKKSCPTPSSKREKGFKMYIASYIDNYEGCALCNHLVALLYQTAHYSQLNIPAVPPVHSCTDTEQIWHKPRTLGVRPGPVGEMEFRKPSNSTTDCVRSSLYKALDGELPDFAMLRVSEVYKDFPPSLAPLLQARTTILCLCSIRAGTSAPEVSGGVIQHGPQDRSCNTRAEFMPGVASFEKDESDIYSLPRAKLAPQRQTQIHQARLRCIGFPQSDRRMTSKLRENDPKAEGVVALKMLPRIRGNRRISPRCSNASRISLLSTIADVSLLLMLMALRTYIGIQTWLAVII</sequence>
<evidence type="ECO:0000313" key="1">
    <source>
        <dbReference type="EMBL" id="ROL42681.1"/>
    </source>
</evidence>
<comment type="caution">
    <text evidence="1">The sequence shown here is derived from an EMBL/GenBank/DDBJ whole genome shotgun (WGS) entry which is preliminary data.</text>
</comment>
<name>A0A3N0Y9S1_ANAGA</name>
<proteinExistence type="predicted"/>
<dbReference type="AlphaFoldDB" id="A0A3N0Y9S1"/>
<organism evidence="1 2">
    <name type="scientific">Anabarilius grahami</name>
    <name type="common">Kanglang fish</name>
    <name type="synonym">Barilius grahami</name>
    <dbReference type="NCBI Taxonomy" id="495550"/>
    <lineage>
        <taxon>Eukaryota</taxon>
        <taxon>Metazoa</taxon>
        <taxon>Chordata</taxon>
        <taxon>Craniata</taxon>
        <taxon>Vertebrata</taxon>
        <taxon>Euteleostomi</taxon>
        <taxon>Actinopterygii</taxon>
        <taxon>Neopterygii</taxon>
        <taxon>Teleostei</taxon>
        <taxon>Ostariophysi</taxon>
        <taxon>Cypriniformes</taxon>
        <taxon>Xenocyprididae</taxon>
        <taxon>Xenocypridinae</taxon>
        <taxon>Xenocypridinae incertae sedis</taxon>
        <taxon>Anabarilius</taxon>
    </lineage>
</organism>
<dbReference type="Proteomes" id="UP000281406">
    <property type="component" value="Unassembled WGS sequence"/>
</dbReference>
<evidence type="ECO:0000313" key="2">
    <source>
        <dbReference type="Proteomes" id="UP000281406"/>
    </source>
</evidence>
<protein>
    <submittedName>
        <fullName evidence="1">Uncharacterized protein</fullName>
    </submittedName>
</protein>
<gene>
    <name evidence="1" type="ORF">DPX16_14088</name>
</gene>
<dbReference type="EMBL" id="RJVU01049572">
    <property type="protein sequence ID" value="ROL42681.1"/>
    <property type="molecule type" value="Genomic_DNA"/>
</dbReference>
<keyword evidence="2" id="KW-1185">Reference proteome</keyword>